<dbReference type="EMBL" id="CM029051">
    <property type="protein sequence ID" value="KAG2562997.1"/>
    <property type="molecule type" value="Genomic_DNA"/>
</dbReference>
<reference evidence="3" key="1">
    <citation type="submission" date="2020-05" db="EMBL/GenBank/DDBJ databases">
        <title>WGS assembly of Panicum virgatum.</title>
        <authorList>
            <person name="Lovell J.T."/>
            <person name="Jenkins J."/>
            <person name="Shu S."/>
            <person name="Juenger T.E."/>
            <person name="Schmutz J."/>
        </authorList>
    </citation>
    <scope>NUCLEOTIDE SEQUENCE</scope>
    <source>
        <strain evidence="3">AP13</strain>
    </source>
</reference>
<dbReference type="Gene3D" id="1.20.1280.50">
    <property type="match status" value="1"/>
</dbReference>
<evidence type="ECO:0000256" key="1">
    <source>
        <dbReference type="SAM" id="MobiDB-lite"/>
    </source>
</evidence>
<feature type="region of interest" description="Disordered" evidence="1">
    <location>
        <begin position="1"/>
        <end position="32"/>
    </location>
</feature>
<dbReference type="PANTHER" id="PTHR33110:SF123">
    <property type="entry name" value="DUF295 DOMAIN-CONTAINING PROTEIN"/>
    <property type="match status" value="1"/>
</dbReference>
<gene>
    <name evidence="3" type="ORF">PVAP13_8KG307300</name>
</gene>
<evidence type="ECO:0000313" key="3">
    <source>
        <dbReference type="EMBL" id="KAG2562997.1"/>
    </source>
</evidence>
<dbReference type="OrthoDB" id="637180at2759"/>
<dbReference type="Proteomes" id="UP000823388">
    <property type="component" value="Chromosome 8K"/>
</dbReference>
<sequence length="393" mass="43234">MNSATETAVGEVFEEMPQEKRARTDAGDEDPPWSSWAGLQPDALGVVLSFLPCLADRARVRSVCRQWRAAARGRGVAPPLPLLVLPRFRFAGLTPGGVLAPARRAWMPPELDADNAYCVGSSDAWLMGAAGPAGGECFLVHAFSHEVRRLPPFGTSDCSLRKAVLSASPESGPNSIVAAFIIRRSKPELALWRSGMKSWRVCRHALLAGHVDIAFYQGKLYMLWRFMPCLFSFELGEDERGVTVSHMKDFMIEKLLPSTLGLYHELSCNMVEWSGRLLLIIRYYGGYQPRSRVKVKVFAVDLSTYPVGLAEIRSFGSDCIFLGSGGGKTFPAGQHGGVEGNLIYFGPDHYNSHEAFVYSMRDGMTGPIVQPLPCGTRASERKIGFPVWLFPSE</sequence>
<name>A0A8T0PKZ0_PANVG</name>
<evidence type="ECO:0000259" key="2">
    <source>
        <dbReference type="Pfam" id="PF03478"/>
    </source>
</evidence>
<dbReference type="InterPro" id="IPR005174">
    <property type="entry name" value="KIB1-4_b-propeller"/>
</dbReference>
<comment type="caution">
    <text evidence="3">The sequence shown here is derived from an EMBL/GenBank/DDBJ whole genome shotgun (WGS) entry which is preliminary data.</text>
</comment>
<dbReference type="InterPro" id="IPR036047">
    <property type="entry name" value="F-box-like_dom_sf"/>
</dbReference>
<organism evidence="3 4">
    <name type="scientific">Panicum virgatum</name>
    <name type="common">Blackwell switchgrass</name>
    <dbReference type="NCBI Taxonomy" id="38727"/>
    <lineage>
        <taxon>Eukaryota</taxon>
        <taxon>Viridiplantae</taxon>
        <taxon>Streptophyta</taxon>
        <taxon>Embryophyta</taxon>
        <taxon>Tracheophyta</taxon>
        <taxon>Spermatophyta</taxon>
        <taxon>Magnoliopsida</taxon>
        <taxon>Liliopsida</taxon>
        <taxon>Poales</taxon>
        <taxon>Poaceae</taxon>
        <taxon>PACMAD clade</taxon>
        <taxon>Panicoideae</taxon>
        <taxon>Panicodae</taxon>
        <taxon>Paniceae</taxon>
        <taxon>Panicinae</taxon>
        <taxon>Panicum</taxon>
        <taxon>Panicum sect. Hiantes</taxon>
    </lineage>
</organism>
<keyword evidence="4" id="KW-1185">Reference proteome</keyword>
<dbReference type="PANTHER" id="PTHR33110">
    <property type="entry name" value="F-BOX/KELCH-REPEAT PROTEIN-RELATED"/>
    <property type="match status" value="1"/>
</dbReference>
<dbReference type="SUPFAM" id="SSF81383">
    <property type="entry name" value="F-box domain"/>
    <property type="match status" value="1"/>
</dbReference>
<accession>A0A8T0PKZ0</accession>
<feature type="compositionally biased region" description="Basic and acidic residues" evidence="1">
    <location>
        <begin position="17"/>
        <end position="26"/>
    </location>
</feature>
<feature type="domain" description="KIB1-4 beta-propeller" evidence="2">
    <location>
        <begin position="109"/>
        <end position="359"/>
    </location>
</feature>
<evidence type="ECO:0000313" key="4">
    <source>
        <dbReference type="Proteomes" id="UP000823388"/>
    </source>
</evidence>
<dbReference type="Pfam" id="PF03478">
    <property type="entry name" value="Beta-prop_KIB1-4"/>
    <property type="match status" value="1"/>
</dbReference>
<proteinExistence type="predicted"/>
<dbReference type="AlphaFoldDB" id="A0A8T0PKZ0"/>
<protein>
    <recommendedName>
        <fullName evidence="2">KIB1-4 beta-propeller domain-containing protein</fullName>
    </recommendedName>
</protein>